<evidence type="ECO:0000313" key="2">
    <source>
        <dbReference type="EMBL" id="KAK6625354.1"/>
    </source>
</evidence>
<feature type="region of interest" description="Disordered" evidence="1">
    <location>
        <begin position="1"/>
        <end position="23"/>
    </location>
</feature>
<dbReference type="EMBL" id="JAWJWE010000037">
    <property type="protein sequence ID" value="KAK6625354.1"/>
    <property type="molecule type" value="Genomic_DNA"/>
</dbReference>
<dbReference type="Proteomes" id="UP001372834">
    <property type="component" value="Unassembled WGS sequence"/>
</dbReference>
<protein>
    <submittedName>
        <fullName evidence="2">Uncharacterized protein</fullName>
    </submittedName>
</protein>
<name>A0AAN8NX36_POLSC</name>
<proteinExistence type="predicted"/>
<evidence type="ECO:0000313" key="3">
    <source>
        <dbReference type="Proteomes" id="UP001372834"/>
    </source>
</evidence>
<feature type="non-terminal residue" evidence="2">
    <location>
        <position position="60"/>
    </location>
</feature>
<reference evidence="2 3" key="1">
    <citation type="submission" date="2023-10" db="EMBL/GenBank/DDBJ databases">
        <title>Genomes of two closely related lineages of the louse Polyplax serrata with different host specificities.</title>
        <authorList>
            <person name="Martinu J."/>
            <person name="Tarabai H."/>
            <person name="Stefka J."/>
            <person name="Hypsa V."/>
        </authorList>
    </citation>
    <scope>NUCLEOTIDE SEQUENCE [LARGE SCALE GENOMIC DNA]</scope>
    <source>
        <strain evidence="2">HR10_N</strain>
    </source>
</reference>
<evidence type="ECO:0000256" key="1">
    <source>
        <dbReference type="SAM" id="MobiDB-lite"/>
    </source>
</evidence>
<gene>
    <name evidence="2" type="ORF">RUM43_005651</name>
</gene>
<accession>A0AAN8NX36</accession>
<sequence length="60" mass="7321">SYDMTKRRPGVVSPRRFPSQGVREKEREWEDAEYELRLGSRQEQWICRKRRQVACAWSHV</sequence>
<dbReference type="AlphaFoldDB" id="A0AAN8NX36"/>
<feature type="non-terminal residue" evidence="2">
    <location>
        <position position="1"/>
    </location>
</feature>
<organism evidence="2 3">
    <name type="scientific">Polyplax serrata</name>
    <name type="common">Common mouse louse</name>
    <dbReference type="NCBI Taxonomy" id="468196"/>
    <lineage>
        <taxon>Eukaryota</taxon>
        <taxon>Metazoa</taxon>
        <taxon>Ecdysozoa</taxon>
        <taxon>Arthropoda</taxon>
        <taxon>Hexapoda</taxon>
        <taxon>Insecta</taxon>
        <taxon>Pterygota</taxon>
        <taxon>Neoptera</taxon>
        <taxon>Paraneoptera</taxon>
        <taxon>Psocodea</taxon>
        <taxon>Troctomorpha</taxon>
        <taxon>Phthiraptera</taxon>
        <taxon>Anoplura</taxon>
        <taxon>Polyplacidae</taxon>
        <taxon>Polyplax</taxon>
    </lineage>
</organism>
<comment type="caution">
    <text evidence="2">The sequence shown here is derived from an EMBL/GenBank/DDBJ whole genome shotgun (WGS) entry which is preliminary data.</text>
</comment>